<accession>A0A269YE92</accession>
<dbReference type="RefSeq" id="WP_095354664.1">
    <property type="nucleotide sequence ID" value="NZ_NCXI01000035.1"/>
</dbReference>
<reference evidence="2 3" key="1">
    <citation type="submission" date="2017-04" db="EMBL/GenBank/DDBJ databases">
        <title>Kefir bacterial isolates.</title>
        <authorList>
            <person name="Kim Y."/>
            <person name="Blasche S."/>
            <person name="Patil K.R."/>
        </authorList>
    </citation>
    <scope>NUCLEOTIDE SEQUENCE [LARGE SCALE GENOMIC DNA]</scope>
    <source>
        <strain evidence="2 3">OG2</strain>
    </source>
</reference>
<gene>
    <name evidence="2" type="ORF">B8W98_05960</name>
</gene>
<name>A0A269YE92_9LACO</name>
<protein>
    <submittedName>
        <fullName evidence="2">Uncharacterized protein</fullName>
    </submittedName>
</protein>
<evidence type="ECO:0000313" key="2">
    <source>
        <dbReference type="EMBL" id="PAK83853.1"/>
    </source>
</evidence>
<comment type="caution">
    <text evidence="2">The sequence shown here is derived from an EMBL/GenBank/DDBJ whole genome shotgun (WGS) entry which is preliminary data.</text>
</comment>
<keyword evidence="1" id="KW-0472">Membrane</keyword>
<organism evidence="2 3">
    <name type="scientific">Lentilactobacillus parakefiri</name>
    <dbReference type="NCBI Taxonomy" id="152332"/>
    <lineage>
        <taxon>Bacteria</taxon>
        <taxon>Bacillati</taxon>
        <taxon>Bacillota</taxon>
        <taxon>Bacilli</taxon>
        <taxon>Lactobacillales</taxon>
        <taxon>Lactobacillaceae</taxon>
        <taxon>Lentilactobacillus</taxon>
    </lineage>
</organism>
<sequence>MPDKRRRSHKIRSGLLRILGVIILLYLLVSISPSNSVRMTIALIGHPKVAMKVTPVHDSDASSALGANIYTIPVRDAFNGAGISHLSIFEIHTILIFHIATPTYDHLA</sequence>
<keyword evidence="1" id="KW-1133">Transmembrane helix</keyword>
<dbReference type="Proteomes" id="UP000216802">
    <property type="component" value="Unassembled WGS sequence"/>
</dbReference>
<dbReference type="AlphaFoldDB" id="A0A269YE92"/>
<keyword evidence="1" id="KW-0812">Transmembrane</keyword>
<dbReference type="EMBL" id="NCXI01000035">
    <property type="protein sequence ID" value="PAK83853.1"/>
    <property type="molecule type" value="Genomic_DNA"/>
</dbReference>
<feature type="transmembrane region" description="Helical" evidence="1">
    <location>
        <begin position="14"/>
        <end position="31"/>
    </location>
</feature>
<evidence type="ECO:0000313" key="3">
    <source>
        <dbReference type="Proteomes" id="UP000216802"/>
    </source>
</evidence>
<evidence type="ECO:0000256" key="1">
    <source>
        <dbReference type="SAM" id="Phobius"/>
    </source>
</evidence>
<proteinExistence type="predicted"/>